<dbReference type="AlphaFoldDB" id="A0A699HTX1"/>
<sequence length="254" mass="29576">MPIFVIHVRAYNVEELFLMELATTAFMEMESHLHEPSYNQNYDGHYNSHESPSFPCCNYCGGSHETFQCQPMDQNVNFSSADQIQNPQYSDVHPLFQENPLMNDEFEAYTKANDDNINNLQIKFDHFQKKYEQKQEDFLNQMRNFVQNLYDRPPIPPPGEDKEYEATKDTKLPSTKDIQPLPVQEPPQNSDIRQLIREECSIEIFEEQEVKDIVEQPVGRGNRSIQSLQNFRVVHKSFISLNTSQISSIHAIAP</sequence>
<comment type="caution">
    <text evidence="1">The sequence shown here is derived from an EMBL/GenBank/DDBJ whole genome shotgun (WGS) entry which is preliminary data.</text>
</comment>
<gene>
    <name evidence="1" type="ORF">Tci_449497</name>
</gene>
<dbReference type="EMBL" id="BKCJ010208526">
    <property type="protein sequence ID" value="GEY77523.1"/>
    <property type="molecule type" value="Genomic_DNA"/>
</dbReference>
<protein>
    <recommendedName>
        <fullName evidence="2">Reverse transcriptase domain-containing protein</fullName>
    </recommendedName>
</protein>
<feature type="non-terminal residue" evidence="1">
    <location>
        <position position="254"/>
    </location>
</feature>
<proteinExistence type="predicted"/>
<accession>A0A699HTX1</accession>
<reference evidence="1" key="1">
    <citation type="journal article" date="2019" name="Sci. Rep.">
        <title>Draft genome of Tanacetum cinerariifolium, the natural source of mosquito coil.</title>
        <authorList>
            <person name="Yamashiro T."/>
            <person name="Shiraishi A."/>
            <person name="Satake H."/>
            <person name="Nakayama K."/>
        </authorList>
    </citation>
    <scope>NUCLEOTIDE SEQUENCE</scope>
</reference>
<name>A0A699HTX1_TANCI</name>
<evidence type="ECO:0000313" key="1">
    <source>
        <dbReference type="EMBL" id="GEY77523.1"/>
    </source>
</evidence>
<organism evidence="1">
    <name type="scientific">Tanacetum cinerariifolium</name>
    <name type="common">Dalmatian daisy</name>
    <name type="synonym">Chrysanthemum cinerariifolium</name>
    <dbReference type="NCBI Taxonomy" id="118510"/>
    <lineage>
        <taxon>Eukaryota</taxon>
        <taxon>Viridiplantae</taxon>
        <taxon>Streptophyta</taxon>
        <taxon>Embryophyta</taxon>
        <taxon>Tracheophyta</taxon>
        <taxon>Spermatophyta</taxon>
        <taxon>Magnoliopsida</taxon>
        <taxon>eudicotyledons</taxon>
        <taxon>Gunneridae</taxon>
        <taxon>Pentapetalae</taxon>
        <taxon>asterids</taxon>
        <taxon>campanulids</taxon>
        <taxon>Asterales</taxon>
        <taxon>Asteraceae</taxon>
        <taxon>Asteroideae</taxon>
        <taxon>Anthemideae</taxon>
        <taxon>Anthemidinae</taxon>
        <taxon>Tanacetum</taxon>
    </lineage>
</organism>
<evidence type="ECO:0008006" key="2">
    <source>
        <dbReference type="Google" id="ProtNLM"/>
    </source>
</evidence>